<feature type="region of interest" description="Disordered" evidence="1">
    <location>
        <begin position="1"/>
        <end position="35"/>
    </location>
</feature>
<proteinExistence type="predicted"/>
<dbReference type="OrthoDB" id="3233180at2759"/>
<protein>
    <submittedName>
        <fullName evidence="2">Uncharacterized protein</fullName>
    </submittedName>
</protein>
<dbReference type="Proteomes" id="UP000053477">
    <property type="component" value="Unassembled WGS sequence"/>
</dbReference>
<keyword evidence="3" id="KW-1185">Reference proteome</keyword>
<dbReference type="EMBL" id="KQ085882">
    <property type="protein sequence ID" value="KLO20568.1"/>
    <property type="molecule type" value="Genomic_DNA"/>
</dbReference>
<evidence type="ECO:0000313" key="2">
    <source>
        <dbReference type="EMBL" id="KLO20568.1"/>
    </source>
</evidence>
<organism evidence="2 3">
    <name type="scientific">Schizopora paradoxa</name>
    <dbReference type="NCBI Taxonomy" id="27342"/>
    <lineage>
        <taxon>Eukaryota</taxon>
        <taxon>Fungi</taxon>
        <taxon>Dikarya</taxon>
        <taxon>Basidiomycota</taxon>
        <taxon>Agaricomycotina</taxon>
        <taxon>Agaricomycetes</taxon>
        <taxon>Hymenochaetales</taxon>
        <taxon>Schizoporaceae</taxon>
        <taxon>Schizopora</taxon>
    </lineage>
</organism>
<dbReference type="STRING" id="27342.A0A0H2SFI4"/>
<evidence type="ECO:0000256" key="1">
    <source>
        <dbReference type="SAM" id="MobiDB-lite"/>
    </source>
</evidence>
<dbReference type="AlphaFoldDB" id="A0A0H2SFI4"/>
<evidence type="ECO:0000313" key="3">
    <source>
        <dbReference type="Proteomes" id="UP000053477"/>
    </source>
</evidence>
<reference evidence="2 3" key="1">
    <citation type="submission" date="2015-04" db="EMBL/GenBank/DDBJ databases">
        <title>Complete genome sequence of Schizopora paradoxa KUC8140, a cosmopolitan wood degrader in East Asia.</title>
        <authorList>
            <consortium name="DOE Joint Genome Institute"/>
            <person name="Min B."/>
            <person name="Park H."/>
            <person name="Jang Y."/>
            <person name="Kim J.-J."/>
            <person name="Kim K.H."/>
            <person name="Pangilinan J."/>
            <person name="Lipzen A."/>
            <person name="Riley R."/>
            <person name="Grigoriev I.V."/>
            <person name="Spatafora J.W."/>
            <person name="Choi I.-G."/>
        </authorList>
    </citation>
    <scope>NUCLEOTIDE SEQUENCE [LARGE SCALE GENOMIC DNA]</scope>
    <source>
        <strain evidence="2 3">KUC8140</strain>
    </source>
</reference>
<feature type="compositionally biased region" description="Polar residues" evidence="1">
    <location>
        <begin position="1"/>
        <end position="16"/>
    </location>
</feature>
<accession>A0A0H2SFI4</accession>
<dbReference type="InParanoid" id="A0A0H2SFI4"/>
<sequence length="776" mass="86300">MSQQSLTESDNSQGSLTDARFPLTPEQRSQSRSESYEFDDLTYDLADYFLSFKQMGRRFGEWASVAEDLPQVTEFLDLLYMFVSSISNGLFTVSDEEKYLFCLECLWNPEFLSDLLGFRSAHVGTRSVDSEYQHWPIITKIFAILGMLEKVVVSSVGCARSFSEELPSSLRERQQEDMVRVAAQLPDRLHRFPDVLSSKHSSPAAKRIALSILFGLYVVEFAGNRFCDLKIDPLHFLECLQFLIRDTDPDAPCTVLARDDQGTNIQYAMIWALYSTVQCKIEREGGGTSAFQPHTQSILLSMLKCIFANVSPLDSGVSLYIESPDTAQLIVLHWGNCVPFAWSKWGDARILDFDLITNLTANWLCHLDQQLLQDFCASSFQDGDSIAAASLRRLGEFSDLNHRAAIAAISRQVKLLTDLQCQAHDTEMWLMHISRCTHIIKSFMNAHPGAVDRMTLVEDFVMILFTLDDSEKQLPVKGEILDILCSMNKQDLGNALARCRSNPKKRLEMKIEAKVGLSLRNLQARNRPGCEKENTGLTPCSLVDLLALLNLICLICSTGSTICLTASVISLLSTVISVLESGALPFACCLYAVDLRAAMLSCLASFETLHRNSGDAGQSSNARSLHKLWDDSSAFALALDANAWSHVPLSSAFATYVISNPSPLVKDRLLCIEVWNYLRDTLLLTLPQANKTGDHTSNECLKNVCKGLKNILVKQADDSAARYIRASPMMLNLLDTLRSAVGRRGEGNEGHAYADLIVACEELLGVLDKNTQDTIP</sequence>
<gene>
    <name evidence="2" type="ORF">SCHPADRAFT_897840</name>
</gene>
<name>A0A0H2SFI4_9AGAM</name>